<dbReference type="GO" id="GO:0005759">
    <property type="term" value="C:mitochondrial matrix"/>
    <property type="evidence" value="ECO:0007669"/>
    <property type="project" value="TreeGrafter"/>
</dbReference>
<dbReference type="PANTHER" id="PTHR46188">
    <property type="entry name" value="BOLA-LIKE PROTEIN 3"/>
    <property type="match status" value="1"/>
</dbReference>
<dbReference type="OrthoDB" id="203381at2759"/>
<dbReference type="Pfam" id="PF01722">
    <property type="entry name" value="BolA"/>
    <property type="match status" value="1"/>
</dbReference>
<comment type="caution">
    <text evidence="3">The sequence shown here is derived from an EMBL/GenBank/DDBJ whole genome shotgun (WGS) entry which is preliminary data.</text>
</comment>
<dbReference type="InterPro" id="IPR052275">
    <property type="entry name" value="Mt_Fe-S_assembly_factor"/>
</dbReference>
<organism evidence="3 4">
    <name type="scientific">Rhodotorula taiwanensis</name>
    <dbReference type="NCBI Taxonomy" id="741276"/>
    <lineage>
        <taxon>Eukaryota</taxon>
        <taxon>Fungi</taxon>
        <taxon>Dikarya</taxon>
        <taxon>Basidiomycota</taxon>
        <taxon>Pucciniomycotina</taxon>
        <taxon>Microbotryomycetes</taxon>
        <taxon>Sporidiobolales</taxon>
        <taxon>Sporidiobolaceae</taxon>
        <taxon>Rhodotorula</taxon>
    </lineage>
</organism>
<reference evidence="3 4" key="1">
    <citation type="journal article" date="2018" name="Front. Microbiol.">
        <title>Prospects for Fungal Bioremediation of Acidic Radioactive Waste Sites: Characterization and Genome Sequence of Rhodotorula taiwanensis MD1149.</title>
        <authorList>
            <person name="Tkavc R."/>
            <person name="Matrosova V.Y."/>
            <person name="Grichenko O.E."/>
            <person name="Gostincar C."/>
            <person name="Volpe R.P."/>
            <person name="Klimenkova P."/>
            <person name="Gaidamakova E.K."/>
            <person name="Zhou C.E."/>
            <person name="Stewart B.J."/>
            <person name="Lyman M.G."/>
            <person name="Malfatti S.A."/>
            <person name="Rubinfeld B."/>
            <person name="Courtot M."/>
            <person name="Singh J."/>
            <person name="Dalgard C.L."/>
            <person name="Hamilton T."/>
            <person name="Frey K.G."/>
            <person name="Gunde-Cimerman N."/>
            <person name="Dugan L."/>
            <person name="Daly M.J."/>
        </authorList>
    </citation>
    <scope>NUCLEOTIDE SEQUENCE [LARGE SCALE GENOMIC DNA]</scope>
    <source>
        <strain evidence="3 4">MD1149</strain>
    </source>
</reference>
<name>A0A2S5BCQ8_9BASI</name>
<evidence type="ECO:0008006" key="5">
    <source>
        <dbReference type="Google" id="ProtNLM"/>
    </source>
</evidence>
<dbReference type="InterPro" id="IPR002634">
    <property type="entry name" value="BolA"/>
</dbReference>
<gene>
    <name evidence="3" type="ORF">BMF94_2321</name>
</gene>
<evidence type="ECO:0000256" key="1">
    <source>
        <dbReference type="ARBA" id="ARBA00005578"/>
    </source>
</evidence>
<dbReference type="STRING" id="741276.A0A2S5BCQ8"/>
<keyword evidence="4" id="KW-1185">Reference proteome</keyword>
<evidence type="ECO:0000313" key="4">
    <source>
        <dbReference type="Proteomes" id="UP000237144"/>
    </source>
</evidence>
<accession>A0A2S5BCQ8</accession>
<dbReference type="EMBL" id="PJQD01000023">
    <property type="protein sequence ID" value="POY74560.1"/>
    <property type="molecule type" value="Genomic_DNA"/>
</dbReference>
<protein>
    <recommendedName>
        <fullName evidence="5">Bola-like protein</fullName>
    </recommendedName>
</protein>
<dbReference type="SUPFAM" id="SSF82657">
    <property type="entry name" value="BolA-like"/>
    <property type="match status" value="1"/>
</dbReference>
<evidence type="ECO:0000313" key="3">
    <source>
        <dbReference type="EMBL" id="POY74560.1"/>
    </source>
</evidence>
<dbReference type="AlphaFoldDB" id="A0A2S5BCQ8"/>
<proteinExistence type="inferred from homology"/>
<dbReference type="PANTHER" id="PTHR46188:SF1">
    <property type="entry name" value="BOLA-LIKE PROTEIN 3"/>
    <property type="match status" value="1"/>
</dbReference>
<dbReference type="Proteomes" id="UP000237144">
    <property type="component" value="Unassembled WGS sequence"/>
</dbReference>
<evidence type="ECO:0000256" key="2">
    <source>
        <dbReference type="RuleBase" id="RU003860"/>
    </source>
</evidence>
<dbReference type="Gene3D" id="3.30.300.90">
    <property type="entry name" value="BolA-like"/>
    <property type="match status" value="1"/>
</dbReference>
<sequence>MTTRSLYAARSLVRAAHPRPAELPSSRFAPALSPRPRAFSASHLAREAPQATDGEKALKSKLEEKLQGAKVDVQDVSGGCGSFYAISVEHEAFKGLTMIKQHRLVNDLLKDDIKDMHGLQLKTKAP</sequence>
<comment type="similarity">
    <text evidence="1 2">Belongs to the BolA/IbaG family.</text>
</comment>
<dbReference type="InterPro" id="IPR036065">
    <property type="entry name" value="BolA-like_sf"/>
</dbReference>